<dbReference type="SFLD" id="SFLDG01060">
    <property type="entry name" value="BATS_domain_containing"/>
    <property type="match status" value="1"/>
</dbReference>
<dbReference type="GO" id="GO:0051537">
    <property type="term" value="F:2 iron, 2 sulfur cluster binding"/>
    <property type="evidence" value="ECO:0007669"/>
    <property type="project" value="UniProtKB-KW"/>
</dbReference>
<keyword evidence="9 11" id="KW-0411">Iron-sulfur</keyword>
<comment type="cofactor">
    <cofactor evidence="11">
        <name>[2Fe-2S] cluster</name>
        <dbReference type="ChEBI" id="CHEBI:190135"/>
    </cofactor>
    <text evidence="11">Binds 1 [2Fe-2S] cluster. The cluster is coordinated with 3 cysteines and 1 arginine.</text>
</comment>
<comment type="pathway">
    <text evidence="1 11">Cofactor biosynthesis; biotin biosynthesis; biotin from 7,8-diaminononanoate: step 2/2.</text>
</comment>
<gene>
    <name evidence="11 14" type="primary">bioB</name>
    <name evidence="14" type="ORF">H9847_07060</name>
</gene>
<dbReference type="SMART" id="SM00729">
    <property type="entry name" value="Elp3"/>
    <property type="match status" value="1"/>
</dbReference>
<keyword evidence="5 11" id="KW-0001">2Fe-2S</keyword>
<dbReference type="NCBIfam" id="TIGR00433">
    <property type="entry name" value="bioB"/>
    <property type="match status" value="1"/>
</dbReference>
<evidence type="ECO:0000256" key="12">
    <source>
        <dbReference type="SAM" id="MobiDB-lite"/>
    </source>
</evidence>
<evidence type="ECO:0000256" key="2">
    <source>
        <dbReference type="ARBA" id="ARBA00012236"/>
    </source>
</evidence>
<dbReference type="HAMAP" id="MF_01694">
    <property type="entry name" value="BioB"/>
    <property type="match status" value="1"/>
</dbReference>
<dbReference type="EMBL" id="JAHLFE010000143">
    <property type="protein sequence ID" value="MBU3844609.1"/>
    <property type="molecule type" value="Genomic_DNA"/>
</dbReference>
<organism evidence="14 15">
    <name type="scientific">Candidatus Anaerobiospirillum pullicola</name>
    <dbReference type="NCBI Taxonomy" id="2838451"/>
    <lineage>
        <taxon>Bacteria</taxon>
        <taxon>Pseudomonadati</taxon>
        <taxon>Pseudomonadota</taxon>
        <taxon>Gammaproteobacteria</taxon>
        <taxon>Aeromonadales</taxon>
        <taxon>Succinivibrionaceae</taxon>
        <taxon>Anaerobiospirillum</taxon>
    </lineage>
</organism>
<evidence type="ECO:0000256" key="8">
    <source>
        <dbReference type="ARBA" id="ARBA00023004"/>
    </source>
</evidence>
<dbReference type="SFLD" id="SFLDS00029">
    <property type="entry name" value="Radical_SAM"/>
    <property type="match status" value="1"/>
</dbReference>
<comment type="caution">
    <text evidence="14">The sequence shown here is derived from an EMBL/GenBank/DDBJ whole genome shotgun (WGS) entry which is preliminary data.</text>
</comment>
<evidence type="ECO:0000256" key="4">
    <source>
        <dbReference type="ARBA" id="ARBA00022691"/>
    </source>
</evidence>
<dbReference type="SFLD" id="SFLDG01278">
    <property type="entry name" value="biotin_synthase_like"/>
    <property type="match status" value="1"/>
</dbReference>
<comment type="subunit">
    <text evidence="11">Homodimer.</text>
</comment>
<feature type="binding site" evidence="11">
    <location>
        <position position="364"/>
    </location>
    <ligand>
        <name>[2Fe-2S] cluster</name>
        <dbReference type="ChEBI" id="CHEBI:190135"/>
    </ligand>
</feature>
<dbReference type="Proteomes" id="UP000733611">
    <property type="component" value="Unassembled WGS sequence"/>
</dbReference>
<feature type="binding site" evidence="11">
    <location>
        <position position="234"/>
    </location>
    <ligand>
        <name>[2Fe-2S] cluster</name>
        <dbReference type="ChEBI" id="CHEBI:190135"/>
    </ligand>
</feature>
<keyword evidence="11 14" id="KW-0808">Transferase</keyword>
<dbReference type="Gene3D" id="3.20.20.70">
    <property type="entry name" value="Aldolase class I"/>
    <property type="match status" value="1"/>
</dbReference>
<dbReference type="SUPFAM" id="SSF102114">
    <property type="entry name" value="Radical SAM enzymes"/>
    <property type="match status" value="1"/>
</dbReference>
<keyword evidence="4 11" id="KW-0949">S-adenosyl-L-methionine</keyword>
<dbReference type="SMART" id="SM00876">
    <property type="entry name" value="BATS"/>
    <property type="match status" value="1"/>
</dbReference>
<comment type="similarity">
    <text evidence="11">Belongs to the radical SAM superfamily. Biotin synthase family.</text>
</comment>
<dbReference type="GO" id="GO:0004076">
    <property type="term" value="F:biotin synthase activity"/>
    <property type="evidence" value="ECO:0007669"/>
    <property type="project" value="UniProtKB-UniRule"/>
</dbReference>
<evidence type="ECO:0000256" key="3">
    <source>
        <dbReference type="ARBA" id="ARBA00022485"/>
    </source>
</evidence>
<evidence type="ECO:0000256" key="10">
    <source>
        <dbReference type="ARBA" id="ARBA00051157"/>
    </source>
</evidence>
<dbReference type="GO" id="GO:0005506">
    <property type="term" value="F:iron ion binding"/>
    <property type="evidence" value="ECO:0007669"/>
    <property type="project" value="UniProtKB-UniRule"/>
</dbReference>
<feature type="binding site" evidence="11">
    <location>
        <position position="162"/>
    </location>
    <ligand>
        <name>[4Fe-4S] cluster</name>
        <dbReference type="ChEBI" id="CHEBI:49883"/>
        <note>4Fe-4S-S-AdoMet</note>
    </ligand>
</feature>
<evidence type="ECO:0000259" key="13">
    <source>
        <dbReference type="PROSITE" id="PS51918"/>
    </source>
</evidence>
<dbReference type="InterPro" id="IPR058240">
    <property type="entry name" value="rSAM_sf"/>
</dbReference>
<dbReference type="EC" id="2.8.1.6" evidence="2 11"/>
<evidence type="ECO:0000256" key="9">
    <source>
        <dbReference type="ARBA" id="ARBA00023014"/>
    </source>
</evidence>
<dbReference type="Pfam" id="PF06968">
    <property type="entry name" value="BATS"/>
    <property type="match status" value="1"/>
</dbReference>
<evidence type="ECO:0000256" key="1">
    <source>
        <dbReference type="ARBA" id="ARBA00004942"/>
    </source>
</evidence>
<keyword evidence="8 11" id="KW-0408">Iron</keyword>
<proteinExistence type="inferred from homology"/>
<feature type="region of interest" description="Disordered" evidence="12">
    <location>
        <begin position="1"/>
        <end position="22"/>
    </location>
</feature>
<dbReference type="AlphaFoldDB" id="A0A948TGR4"/>
<keyword evidence="3 11" id="KW-0004">4Fe-4S</keyword>
<evidence type="ECO:0000256" key="11">
    <source>
        <dbReference type="HAMAP-Rule" id="MF_01694"/>
    </source>
</evidence>
<dbReference type="InterPro" id="IPR006638">
    <property type="entry name" value="Elp3/MiaA/NifB-like_rSAM"/>
</dbReference>
<reference evidence="14" key="1">
    <citation type="journal article" date="2021" name="PeerJ">
        <title>Extensive microbial diversity within the chicken gut microbiome revealed by metagenomics and culture.</title>
        <authorList>
            <person name="Gilroy R."/>
            <person name="Ravi A."/>
            <person name="Getino M."/>
            <person name="Pursley I."/>
            <person name="Horton D.L."/>
            <person name="Alikhan N.F."/>
            <person name="Baker D."/>
            <person name="Gharbi K."/>
            <person name="Hall N."/>
            <person name="Watson M."/>
            <person name="Adriaenssens E.M."/>
            <person name="Foster-Nyarko E."/>
            <person name="Jarju S."/>
            <person name="Secka A."/>
            <person name="Antonio M."/>
            <person name="Oren A."/>
            <person name="Chaudhuri R.R."/>
            <person name="La Ragione R."/>
            <person name="Hildebrand F."/>
            <person name="Pallen M.J."/>
        </authorList>
    </citation>
    <scope>NUCLEOTIDE SEQUENCE</scope>
    <source>
        <strain evidence="14">378</strain>
    </source>
</reference>
<sequence length="430" mass="46222">MATSMLSNASCTTPENSSVKSRADHSVAELLAHLSVSTPPAVTTSMAASVISAAPTPVYAIPASGAHNHSELSAFIAQEHDAAWASFSADELITAVKAQLSATAPDQQCHGLNAWQTMLCLEKLSLEQLTALSQWCTQHCAPQEASLCSIVNVKSGECTENCHWCAQSRHYHTGASVYGVKSGVECIPAARQCYEHGVSMFSFVASGRKQNKHELQELLTTIDEVRKQVPIKLCASLGLCRADELKTLYAHGIGRYHCNLETAGSFFAAVCTSHNQSDKLKTLEAARDCGMELCSGCILGMGESELQRIELSQQLRALQIHSIPLNFLHPIAGTPLKQQHKLSFEEIVRAVCIFRLANPQAHLRFAGGRALLTAEELHAALSAGVNATIVGNLLTTVASTSIADDREMFLQHDYILPPLPASTADANNHA</sequence>
<dbReference type="Pfam" id="PF04055">
    <property type="entry name" value="Radical_SAM"/>
    <property type="match status" value="1"/>
</dbReference>
<accession>A0A948TGR4</accession>
<keyword evidence="6 11" id="KW-0479">Metal-binding</keyword>
<comment type="function">
    <text evidence="11">Catalyzes the conversion of dethiobiotin (DTB) to biotin by the insertion of a sulfur atom into dethiobiotin via a radical-based mechanism.</text>
</comment>
<evidence type="ECO:0000256" key="7">
    <source>
        <dbReference type="ARBA" id="ARBA00022756"/>
    </source>
</evidence>
<evidence type="ECO:0000313" key="15">
    <source>
        <dbReference type="Proteomes" id="UP000733611"/>
    </source>
</evidence>
<name>A0A948TGR4_9GAMM</name>
<dbReference type="GO" id="GO:0009102">
    <property type="term" value="P:biotin biosynthetic process"/>
    <property type="evidence" value="ECO:0007669"/>
    <property type="project" value="UniProtKB-UniRule"/>
</dbReference>
<keyword evidence="7 11" id="KW-0093">Biotin biosynthesis</keyword>
<comment type="catalytic activity">
    <reaction evidence="10 11">
        <text>(4R,5S)-dethiobiotin + (sulfur carrier)-SH + 2 reduced [2Fe-2S]-[ferredoxin] + 2 S-adenosyl-L-methionine = (sulfur carrier)-H + biotin + 2 5'-deoxyadenosine + 2 L-methionine + 2 oxidized [2Fe-2S]-[ferredoxin]</text>
        <dbReference type="Rhea" id="RHEA:22060"/>
        <dbReference type="Rhea" id="RHEA-COMP:10000"/>
        <dbReference type="Rhea" id="RHEA-COMP:10001"/>
        <dbReference type="Rhea" id="RHEA-COMP:14737"/>
        <dbReference type="Rhea" id="RHEA-COMP:14739"/>
        <dbReference type="ChEBI" id="CHEBI:17319"/>
        <dbReference type="ChEBI" id="CHEBI:29917"/>
        <dbReference type="ChEBI" id="CHEBI:33737"/>
        <dbReference type="ChEBI" id="CHEBI:33738"/>
        <dbReference type="ChEBI" id="CHEBI:57586"/>
        <dbReference type="ChEBI" id="CHEBI:57844"/>
        <dbReference type="ChEBI" id="CHEBI:59789"/>
        <dbReference type="ChEBI" id="CHEBI:64428"/>
        <dbReference type="ChEBI" id="CHEBI:149473"/>
        <dbReference type="EC" id="2.8.1.6"/>
    </reaction>
</comment>
<feature type="compositionally biased region" description="Polar residues" evidence="12">
    <location>
        <begin position="1"/>
        <end position="20"/>
    </location>
</feature>
<dbReference type="InterPro" id="IPR007197">
    <property type="entry name" value="rSAM"/>
</dbReference>
<feature type="binding site" evidence="11">
    <location>
        <position position="158"/>
    </location>
    <ligand>
        <name>[4Fe-4S] cluster</name>
        <dbReference type="ChEBI" id="CHEBI:49883"/>
        <note>4Fe-4S-S-AdoMet</note>
    </ligand>
</feature>
<comment type="cofactor">
    <cofactor evidence="11">
        <name>[4Fe-4S] cluster</name>
        <dbReference type="ChEBI" id="CHEBI:49883"/>
    </cofactor>
    <text evidence="11">Binds 1 [4Fe-4S] cluster. The cluster is coordinated with 3 cysteines and an exchangeable S-adenosyl-L-methionine.</text>
</comment>
<evidence type="ECO:0000256" key="5">
    <source>
        <dbReference type="ARBA" id="ARBA00022714"/>
    </source>
</evidence>
<feature type="binding site" evidence="11">
    <location>
        <position position="294"/>
    </location>
    <ligand>
        <name>[2Fe-2S] cluster</name>
        <dbReference type="ChEBI" id="CHEBI:190135"/>
    </ligand>
</feature>
<evidence type="ECO:0000313" key="14">
    <source>
        <dbReference type="EMBL" id="MBU3844609.1"/>
    </source>
</evidence>
<dbReference type="InterPro" id="IPR010722">
    <property type="entry name" value="BATS_dom"/>
</dbReference>
<dbReference type="InterPro" id="IPR002684">
    <property type="entry name" value="Biotin_synth/BioAB"/>
</dbReference>
<dbReference type="PROSITE" id="PS51918">
    <property type="entry name" value="RADICAL_SAM"/>
    <property type="match status" value="1"/>
</dbReference>
<dbReference type="PANTHER" id="PTHR22976">
    <property type="entry name" value="BIOTIN SYNTHASE"/>
    <property type="match status" value="1"/>
</dbReference>
<feature type="domain" description="Radical SAM core" evidence="13">
    <location>
        <begin position="140"/>
        <end position="369"/>
    </location>
</feature>
<evidence type="ECO:0000256" key="6">
    <source>
        <dbReference type="ARBA" id="ARBA00022723"/>
    </source>
</evidence>
<feature type="binding site" evidence="11">
    <location>
        <position position="202"/>
    </location>
    <ligand>
        <name>[2Fe-2S] cluster</name>
        <dbReference type="ChEBI" id="CHEBI:190135"/>
    </ligand>
</feature>
<feature type="binding site" evidence="11">
    <location>
        <position position="165"/>
    </location>
    <ligand>
        <name>[4Fe-4S] cluster</name>
        <dbReference type="ChEBI" id="CHEBI:49883"/>
        <note>4Fe-4S-S-AdoMet</note>
    </ligand>
</feature>
<dbReference type="GO" id="GO:0051539">
    <property type="term" value="F:4 iron, 4 sulfur cluster binding"/>
    <property type="evidence" value="ECO:0007669"/>
    <property type="project" value="UniProtKB-KW"/>
</dbReference>
<protein>
    <recommendedName>
        <fullName evidence="2 11">Biotin synthase</fullName>
        <ecNumber evidence="2 11">2.8.1.6</ecNumber>
    </recommendedName>
</protein>
<reference evidence="14" key="2">
    <citation type="submission" date="2021-04" db="EMBL/GenBank/DDBJ databases">
        <authorList>
            <person name="Gilroy R."/>
        </authorList>
    </citation>
    <scope>NUCLEOTIDE SEQUENCE</scope>
    <source>
        <strain evidence="14">378</strain>
    </source>
</reference>
<dbReference type="InterPro" id="IPR013785">
    <property type="entry name" value="Aldolase_TIM"/>
</dbReference>
<dbReference type="PANTHER" id="PTHR22976:SF2">
    <property type="entry name" value="BIOTIN SYNTHASE, MITOCHONDRIAL"/>
    <property type="match status" value="1"/>
</dbReference>